<dbReference type="PANTHER" id="PTHR12175">
    <property type="entry name" value="AD039 HT014 THIOREDOXIN FAMILY TRP26"/>
    <property type="match status" value="1"/>
</dbReference>
<keyword evidence="4" id="KW-1185">Reference proteome</keyword>
<dbReference type="GO" id="GO:0005737">
    <property type="term" value="C:cytoplasm"/>
    <property type="evidence" value="ECO:0007669"/>
    <property type="project" value="UniProtKB-ARBA"/>
</dbReference>
<feature type="domain" description="PITH" evidence="2">
    <location>
        <begin position="20"/>
        <end position="196"/>
    </location>
</feature>
<dbReference type="OrthoDB" id="2635at2759"/>
<gene>
    <name evidence="3" type="ORF">FA09DRAFT_327660</name>
</gene>
<evidence type="ECO:0000256" key="1">
    <source>
        <dbReference type="ARBA" id="ARBA00025788"/>
    </source>
</evidence>
<dbReference type="PROSITE" id="PS51532">
    <property type="entry name" value="PITH"/>
    <property type="match status" value="1"/>
</dbReference>
<dbReference type="Gene3D" id="2.60.120.470">
    <property type="entry name" value="PITH domain"/>
    <property type="match status" value="1"/>
</dbReference>
<dbReference type="STRING" id="58919.A0A316ZIN5"/>
<evidence type="ECO:0000313" key="4">
    <source>
        <dbReference type="Proteomes" id="UP000245946"/>
    </source>
</evidence>
<sequence>MPHEHQHGACGCGSHADDAHQLPGEGVQDVLLGCIDHAGVEVLNERVRGSGARLLRAYDAREDESQCCESDVDEQLLLRIPFTGPVKLRALLLKSGPGDETPTQVHLYPNLTQPLDFEAANDGVPKPAQVVDSVALTRECVEYPLRASKFASVNSLTLFVPAASGGERVRLYYVGLRGEYFGPRAKAPTNIVYESAPQLKDHAKVGTETSQRLG</sequence>
<dbReference type="PANTHER" id="PTHR12175:SF1">
    <property type="entry name" value="PITH DOMAIN-CONTAINING PROTEIN 1"/>
    <property type="match status" value="1"/>
</dbReference>
<organism evidence="3 4">
    <name type="scientific">Tilletiopsis washingtonensis</name>
    <dbReference type="NCBI Taxonomy" id="58919"/>
    <lineage>
        <taxon>Eukaryota</taxon>
        <taxon>Fungi</taxon>
        <taxon>Dikarya</taxon>
        <taxon>Basidiomycota</taxon>
        <taxon>Ustilaginomycotina</taxon>
        <taxon>Exobasidiomycetes</taxon>
        <taxon>Entylomatales</taxon>
        <taxon>Entylomatales incertae sedis</taxon>
        <taxon>Tilletiopsis</taxon>
    </lineage>
</organism>
<dbReference type="InterPro" id="IPR008979">
    <property type="entry name" value="Galactose-bd-like_sf"/>
</dbReference>
<dbReference type="EMBL" id="KZ819284">
    <property type="protein sequence ID" value="PWO00949.1"/>
    <property type="molecule type" value="Genomic_DNA"/>
</dbReference>
<accession>A0A316ZIN5</accession>
<proteinExistence type="inferred from homology"/>
<protein>
    <submittedName>
        <fullName evidence="3">DUF1000-domain-containing protein</fullName>
    </submittedName>
</protein>
<dbReference type="InterPro" id="IPR037047">
    <property type="entry name" value="PITH_dom_sf"/>
</dbReference>
<reference evidence="3 4" key="1">
    <citation type="journal article" date="2018" name="Mol. Biol. Evol.">
        <title>Broad Genomic Sampling Reveals a Smut Pathogenic Ancestry of the Fungal Clade Ustilaginomycotina.</title>
        <authorList>
            <person name="Kijpornyongpan T."/>
            <person name="Mondo S.J."/>
            <person name="Barry K."/>
            <person name="Sandor L."/>
            <person name="Lee J."/>
            <person name="Lipzen A."/>
            <person name="Pangilinan J."/>
            <person name="LaButti K."/>
            <person name="Hainaut M."/>
            <person name="Henrissat B."/>
            <person name="Grigoriev I.V."/>
            <person name="Spatafora J.W."/>
            <person name="Aime M.C."/>
        </authorList>
    </citation>
    <scope>NUCLEOTIDE SEQUENCE [LARGE SCALE GENOMIC DNA]</scope>
    <source>
        <strain evidence="3 4">MCA 4186</strain>
    </source>
</reference>
<dbReference type="GO" id="GO:0005634">
    <property type="term" value="C:nucleus"/>
    <property type="evidence" value="ECO:0007669"/>
    <property type="project" value="TreeGrafter"/>
</dbReference>
<evidence type="ECO:0000313" key="3">
    <source>
        <dbReference type="EMBL" id="PWO00949.1"/>
    </source>
</evidence>
<dbReference type="SUPFAM" id="SSF49785">
    <property type="entry name" value="Galactose-binding domain-like"/>
    <property type="match status" value="1"/>
</dbReference>
<dbReference type="InterPro" id="IPR045099">
    <property type="entry name" value="PITH1-like"/>
</dbReference>
<comment type="similarity">
    <text evidence="1">Belongs to the PITHD1 family.</text>
</comment>
<dbReference type="Pfam" id="PF06201">
    <property type="entry name" value="PITH"/>
    <property type="match status" value="1"/>
</dbReference>
<name>A0A316ZIN5_9BASI</name>
<dbReference type="GeneID" id="37269021"/>
<dbReference type="AlphaFoldDB" id="A0A316ZIN5"/>
<dbReference type="RefSeq" id="XP_025601227.1">
    <property type="nucleotide sequence ID" value="XM_025741477.1"/>
</dbReference>
<evidence type="ECO:0000259" key="2">
    <source>
        <dbReference type="PROSITE" id="PS51532"/>
    </source>
</evidence>
<dbReference type="Proteomes" id="UP000245946">
    <property type="component" value="Unassembled WGS sequence"/>
</dbReference>
<dbReference type="InterPro" id="IPR010400">
    <property type="entry name" value="PITH_dom"/>
</dbReference>